<evidence type="ECO:0000256" key="1">
    <source>
        <dbReference type="SAM" id="Phobius"/>
    </source>
</evidence>
<reference evidence="2" key="2">
    <citation type="journal article" date="2015" name="Data Brief">
        <title>Shoot transcriptome of the giant reed, Arundo donax.</title>
        <authorList>
            <person name="Barrero R.A."/>
            <person name="Guerrero F.D."/>
            <person name="Moolhuijzen P."/>
            <person name="Goolsby J.A."/>
            <person name="Tidwell J."/>
            <person name="Bellgard S.E."/>
            <person name="Bellgard M.I."/>
        </authorList>
    </citation>
    <scope>NUCLEOTIDE SEQUENCE</scope>
    <source>
        <tissue evidence="2">Shoot tissue taken approximately 20 cm above the soil surface</tissue>
    </source>
</reference>
<protein>
    <submittedName>
        <fullName evidence="2">Uncharacterized protein</fullName>
    </submittedName>
</protein>
<evidence type="ECO:0000313" key="2">
    <source>
        <dbReference type="EMBL" id="JAD38894.1"/>
    </source>
</evidence>
<sequence>MLLSLFIASATGLMMLFVLLLIL</sequence>
<name>A0A0A8ZHL8_ARUDO</name>
<dbReference type="EMBL" id="GBRH01259001">
    <property type="protein sequence ID" value="JAD38894.1"/>
    <property type="molecule type" value="Transcribed_RNA"/>
</dbReference>
<reference evidence="2" key="1">
    <citation type="submission" date="2014-09" db="EMBL/GenBank/DDBJ databases">
        <authorList>
            <person name="Magalhaes I.L.F."/>
            <person name="Oliveira U."/>
            <person name="Santos F.R."/>
            <person name="Vidigal T.H.D.A."/>
            <person name="Brescovit A.D."/>
            <person name="Santos A.J."/>
        </authorList>
    </citation>
    <scope>NUCLEOTIDE SEQUENCE</scope>
    <source>
        <tissue evidence="2">Shoot tissue taken approximately 20 cm above the soil surface</tissue>
    </source>
</reference>
<keyword evidence="1" id="KW-0812">Transmembrane</keyword>
<feature type="transmembrane region" description="Helical" evidence="1">
    <location>
        <begin position="6"/>
        <end position="22"/>
    </location>
</feature>
<keyword evidence="1" id="KW-0472">Membrane</keyword>
<keyword evidence="1" id="KW-1133">Transmembrane helix</keyword>
<proteinExistence type="predicted"/>
<accession>A0A0A8ZHL8</accession>
<dbReference type="AlphaFoldDB" id="A0A0A8ZHL8"/>
<organism evidence="2">
    <name type="scientific">Arundo donax</name>
    <name type="common">Giant reed</name>
    <name type="synonym">Donax arundinaceus</name>
    <dbReference type="NCBI Taxonomy" id="35708"/>
    <lineage>
        <taxon>Eukaryota</taxon>
        <taxon>Viridiplantae</taxon>
        <taxon>Streptophyta</taxon>
        <taxon>Embryophyta</taxon>
        <taxon>Tracheophyta</taxon>
        <taxon>Spermatophyta</taxon>
        <taxon>Magnoliopsida</taxon>
        <taxon>Liliopsida</taxon>
        <taxon>Poales</taxon>
        <taxon>Poaceae</taxon>
        <taxon>PACMAD clade</taxon>
        <taxon>Arundinoideae</taxon>
        <taxon>Arundineae</taxon>
        <taxon>Arundo</taxon>
    </lineage>
</organism>